<protein>
    <recommendedName>
        <fullName evidence="3">Methyltransferase type 11 domain-containing protein</fullName>
    </recommendedName>
</protein>
<dbReference type="GO" id="GO:0005783">
    <property type="term" value="C:endoplasmic reticulum"/>
    <property type="evidence" value="ECO:0007669"/>
    <property type="project" value="TreeGrafter"/>
</dbReference>
<proteinExistence type="inferred from homology"/>
<dbReference type="AlphaFoldDB" id="A0AAF3FR16"/>
<evidence type="ECO:0000256" key="2">
    <source>
        <dbReference type="ARBA" id="ARBA00038188"/>
    </source>
</evidence>
<dbReference type="Proteomes" id="UP000887575">
    <property type="component" value="Unassembled WGS sequence"/>
</dbReference>
<dbReference type="InterPro" id="IPR050447">
    <property type="entry name" value="Erg6_SMT_methyltransf"/>
</dbReference>
<organism evidence="4 5">
    <name type="scientific">Mesorhabditis belari</name>
    <dbReference type="NCBI Taxonomy" id="2138241"/>
    <lineage>
        <taxon>Eukaryota</taxon>
        <taxon>Metazoa</taxon>
        <taxon>Ecdysozoa</taxon>
        <taxon>Nematoda</taxon>
        <taxon>Chromadorea</taxon>
        <taxon>Rhabditida</taxon>
        <taxon>Rhabditina</taxon>
        <taxon>Rhabditomorpha</taxon>
        <taxon>Rhabditoidea</taxon>
        <taxon>Rhabditidae</taxon>
        <taxon>Mesorhabditinae</taxon>
        <taxon>Mesorhabditis</taxon>
    </lineage>
</organism>
<dbReference type="SUPFAM" id="SSF53335">
    <property type="entry name" value="S-adenosyl-L-methionine-dependent methyltransferases"/>
    <property type="match status" value="1"/>
</dbReference>
<evidence type="ECO:0000313" key="5">
    <source>
        <dbReference type="WBParaSite" id="MBELARI_LOCUS9566.2"/>
    </source>
</evidence>
<dbReference type="InterPro" id="IPR029063">
    <property type="entry name" value="SAM-dependent_MTases_sf"/>
</dbReference>
<dbReference type="Gene3D" id="3.40.50.150">
    <property type="entry name" value="Vaccinia Virus protein VP39"/>
    <property type="match status" value="1"/>
</dbReference>
<accession>A0AAF3FR16</accession>
<dbReference type="Pfam" id="PF08241">
    <property type="entry name" value="Methyltransf_11"/>
    <property type="match status" value="1"/>
</dbReference>
<keyword evidence="4" id="KW-1185">Reference proteome</keyword>
<sequence>MKIVSSVMRITFMNLGYALSDGETKIADFTLKHIDESHADYNHILLYEKCLSFHPKYPKFKDLSLLEVGCGQGGGLAWLKRTRPELQALRGIDPVVVDSIGGIIRKGSADSIPLQSASIDVVINVESSHLYKQPEKFFQEVYRVLKPGGHLCWIDLRHDYQLDEPYKQAEAAGFDLTQSEDVTDQVVEGIRKTSAKYDAMLTKAPWMARLFAGSLRETYCAPGTHSFNRLFTRQKLYHCAAWRKN</sequence>
<name>A0AAF3FR16_9BILA</name>
<evidence type="ECO:0000259" key="3">
    <source>
        <dbReference type="Pfam" id="PF08241"/>
    </source>
</evidence>
<dbReference type="WBParaSite" id="MBELARI_LOCUS9566.2">
    <property type="protein sequence ID" value="MBELARI_LOCUS9566.2"/>
    <property type="gene ID" value="MBELARI_LOCUS9566"/>
</dbReference>
<dbReference type="CDD" id="cd02440">
    <property type="entry name" value="AdoMet_MTases"/>
    <property type="match status" value="1"/>
</dbReference>
<dbReference type="InterPro" id="IPR013216">
    <property type="entry name" value="Methyltransf_11"/>
</dbReference>
<feature type="domain" description="Methyltransferase type 11" evidence="3">
    <location>
        <begin position="66"/>
        <end position="152"/>
    </location>
</feature>
<keyword evidence="1" id="KW-0808">Transferase</keyword>
<dbReference type="PANTHER" id="PTHR44068:SF1">
    <property type="entry name" value="HYPOTHETICAL LOC100005854"/>
    <property type="match status" value="1"/>
</dbReference>
<comment type="similarity">
    <text evidence="2">Belongs to the class I-like SAM-binding methyltransferase superfamily. Erg6/SMT family.</text>
</comment>
<dbReference type="GO" id="GO:0003838">
    <property type="term" value="F:sterol 24-C-methyltransferase activity"/>
    <property type="evidence" value="ECO:0007669"/>
    <property type="project" value="TreeGrafter"/>
</dbReference>
<dbReference type="PANTHER" id="PTHR44068">
    <property type="entry name" value="ZGC:194242"/>
    <property type="match status" value="1"/>
</dbReference>
<evidence type="ECO:0000313" key="4">
    <source>
        <dbReference type="Proteomes" id="UP000887575"/>
    </source>
</evidence>
<dbReference type="GO" id="GO:0016126">
    <property type="term" value="P:sterol biosynthetic process"/>
    <property type="evidence" value="ECO:0007669"/>
    <property type="project" value="TreeGrafter"/>
</dbReference>
<reference evidence="5" key="1">
    <citation type="submission" date="2024-02" db="UniProtKB">
        <authorList>
            <consortium name="WormBaseParasite"/>
        </authorList>
    </citation>
    <scope>IDENTIFICATION</scope>
</reference>
<evidence type="ECO:0000256" key="1">
    <source>
        <dbReference type="ARBA" id="ARBA00022679"/>
    </source>
</evidence>